<dbReference type="CDD" id="cd00143">
    <property type="entry name" value="PP2Cc"/>
    <property type="match status" value="1"/>
</dbReference>
<dbReference type="PROSITE" id="PS51450">
    <property type="entry name" value="LRR"/>
    <property type="match status" value="5"/>
</dbReference>
<dbReference type="Pfam" id="PF13516">
    <property type="entry name" value="LRR_6"/>
    <property type="match status" value="1"/>
</dbReference>
<proteinExistence type="predicted"/>
<evidence type="ECO:0000313" key="6">
    <source>
        <dbReference type="WBParaSite" id="SBAD_0000713601-mRNA-1"/>
    </source>
</evidence>
<dbReference type="PANTHER" id="PTHR48051">
    <property type="match status" value="1"/>
</dbReference>
<dbReference type="Pfam" id="PF23598">
    <property type="entry name" value="LRR_14"/>
    <property type="match status" value="1"/>
</dbReference>
<dbReference type="Gene3D" id="3.80.10.10">
    <property type="entry name" value="Ribonuclease Inhibitor"/>
    <property type="match status" value="3"/>
</dbReference>
<accession>A0A183ITC4</accession>
<dbReference type="EMBL" id="UZAM01010115">
    <property type="protein sequence ID" value="VDP11024.1"/>
    <property type="molecule type" value="Genomic_DNA"/>
</dbReference>
<evidence type="ECO:0000256" key="1">
    <source>
        <dbReference type="ARBA" id="ARBA00022614"/>
    </source>
</evidence>
<dbReference type="InterPro" id="IPR001611">
    <property type="entry name" value="Leu-rich_rpt"/>
</dbReference>
<keyword evidence="5" id="KW-1185">Reference proteome</keyword>
<feature type="domain" description="PPM-type phosphatase" evidence="3">
    <location>
        <begin position="528"/>
        <end position="769"/>
    </location>
</feature>
<gene>
    <name evidence="4" type="ORF">SBAD_LOCUS6870</name>
</gene>
<reference evidence="4 5" key="2">
    <citation type="submission" date="2018-11" db="EMBL/GenBank/DDBJ databases">
        <authorList>
            <consortium name="Pathogen Informatics"/>
        </authorList>
    </citation>
    <scope>NUCLEOTIDE SEQUENCE [LARGE SCALE GENOMIC DNA]</scope>
</reference>
<dbReference type="SMART" id="SM00364">
    <property type="entry name" value="LRR_BAC"/>
    <property type="match status" value="11"/>
</dbReference>
<dbReference type="AlphaFoldDB" id="A0A183ITC4"/>
<dbReference type="SMART" id="SM00365">
    <property type="entry name" value="LRR_SD22"/>
    <property type="match status" value="6"/>
</dbReference>
<dbReference type="InterPro" id="IPR003591">
    <property type="entry name" value="Leu-rich_rpt_typical-subtyp"/>
</dbReference>
<dbReference type="Pfam" id="PF00481">
    <property type="entry name" value="PP2C"/>
    <property type="match status" value="1"/>
</dbReference>
<dbReference type="WBParaSite" id="SBAD_0000713601-mRNA-1">
    <property type="protein sequence ID" value="SBAD_0000713601-mRNA-1"/>
    <property type="gene ID" value="SBAD_0000713601"/>
</dbReference>
<dbReference type="InterPro" id="IPR055414">
    <property type="entry name" value="LRR_R13L4/SHOC2-like"/>
</dbReference>
<sequence length="932" mass="104857">MVITVLEGNHIFGSFWSFIGCPLKATQQTRHGADYTCLQMETIPEEVFFTGNDPVYHLNLKRNCLTERQAHSNKYFIGFLDDLPLLNSLRVLNLSDNDLLRVPTSIFKLPHLTELSLAGNKIRELPLQIGLLVNLKVLNLQNNWLESLPEELSKCESLSSLDVSFNRFRIIPTVLTVMPSIEDWLFSGNAISHIRLMILFDGPVHVRRIELRHNKLLSLPSDATAFGLLHNLTHLDISDNSAITSLELSYLTNCMEMLPDWVCRCVKVEKIVASHNRLSALPECLFTSLPCLKYLELDHNSITILPDGIENCYIEVLLLHRNLISSLPEEFFASLHRLKFLNLSYNALSFLPSASPLVELNKITQLHLCNNSLTDDAIVTIGNFRRLRVLDLSYNYLTSLQNGYLDKLQNLEHLSVSGNSLSTLPSAICSLPNLTVFRAHSNRIKEVPNFSRNRCLKVLDLACNQLDEVQLRFLVSPKLRVLDISCNENLQINPEHVQLLHPEKFVSLIDVNKEIQPDVSDDVSLPWKIGFVETPGERNKRCSFASSWDDALFGIVDGGTNSELSSLMKQSLPTAIQAEQKTSKHGDGPYLKNAFLACHKDLKALGQKLGVSCAVCHLVTDLQRSVCEVRVANCGLTEAVLCRNGEPVILTRKFSASHMPEEYGRIRQAGAILTENNDINGVTANSRLIGKYYLYPAIIPVPHEAVFKLNTLDEFMVIANRSFWETVDEAETVELIRKVQDPVKAAKCLQDAAQAYGHNGNLSIIVIRFMFKTRRRVFSPYLQRTPLRVAQRAPASSLTNLTATENCLFSDDEIKSEPRSRQFVETPNYYLQYKKKQEAALKDNLSTAELWENFSSESTISTEPVSSLSRRPADDDGYFSNKTSFFAYASNKPLPVHVQGDGSLQGTRPSRDLVTLTSTHSMSRTETVSKHD</sequence>
<dbReference type="SUPFAM" id="SSF52058">
    <property type="entry name" value="L domain-like"/>
    <property type="match status" value="2"/>
</dbReference>
<evidence type="ECO:0000313" key="5">
    <source>
        <dbReference type="Proteomes" id="UP000270296"/>
    </source>
</evidence>
<dbReference type="OrthoDB" id="1394818at2759"/>
<dbReference type="SUPFAM" id="SSF81606">
    <property type="entry name" value="PP2C-like"/>
    <property type="match status" value="1"/>
</dbReference>
<dbReference type="InterPro" id="IPR036457">
    <property type="entry name" value="PPM-type-like_dom_sf"/>
</dbReference>
<dbReference type="Pfam" id="PF00560">
    <property type="entry name" value="LRR_1"/>
    <property type="match status" value="1"/>
</dbReference>
<dbReference type="PROSITE" id="PS51746">
    <property type="entry name" value="PPM_2"/>
    <property type="match status" value="1"/>
</dbReference>
<dbReference type="InterPro" id="IPR050216">
    <property type="entry name" value="LRR_domain-containing"/>
</dbReference>
<dbReference type="Gene3D" id="3.60.40.10">
    <property type="entry name" value="PPM-type phosphatase domain"/>
    <property type="match status" value="1"/>
</dbReference>
<dbReference type="InterPro" id="IPR032675">
    <property type="entry name" value="LRR_dom_sf"/>
</dbReference>
<evidence type="ECO:0000313" key="4">
    <source>
        <dbReference type="EMBL" id="VDP11024.1"/>
    </source>
</evidence>
<protein>
    <submittedName>
        <fullName evidence="6">PPM-type phosphatase domain-containing protein</fullName>
    </submittedName>
</protein>
<dbReference type="PANTHER" id="PTHR48051:SF1">
    <property type="entry name" value="RAS SUPPRESSOR PROTEIN 1"/>
    <property type="match status" value="1"/>
</dbReference>
<evidence type="ECO:0000259" key="3">
    <source>
        <dbReference type="PROSITE" id="PS51746"/>
    </source>
</evidence>
<dbReference type="SMART" id="SM00369">
    <property type="entry name" value="LRR_TYP"/>
    <property type="match status" value="11"/>
</dbReference>
<evidence type="ECO:0000256" key="2">
    <source>
        <dbReference type="ARBA" id="ARBA00022737"/>
    </source>
</evidence>
<dbReference type="SMART" id="SM00332">
    <property type="entry name" value="PP2Cc"/>
    <property type="match status" value="1"/>
</dbReference>
<keyword evidence="1" id="KW-0433">Leucine-rich repeat</keyword>
<keyword evidence="2" id="KW-0677">Repeat</keyword>
<dbReference type="GO" id="GO:0005737">
    <property type="term" value="C:cytoplasm"/>
    <property type="evidence" value="ECO:0007669"/>
    <property type="project" value="TreeGrafter"/>
</dbReference>
<dbReference type="Proteomes" id="UP000270296">
    <property type="component" value="Unassembled WGS sequence"/>
</dbReference>
<dbReference type="InterPro" id="IPR001932">
    <property type="entry name" value="PPM-type_phosphatase-like_dom"/>
</dbReference>
<organism evidence="6">
    <name type="scientific">Soboliphyme baturini</name>
    <dbReference type="NCBI Taxonomy" id="241478"/>
    <lineage>
        <taxon>Eukaryota</taxon>
        <taxon>Metazoa</taxon>
        <taxon>Ecdysozoa</taxon>
        <taxon>Nematoda</taxon>
        <taxon>Enoplea</taxon>
        <taxon>Dorylaimia</taxon>
        <taxon>Dioctophymatida</taxon>
        <taxon>Dioctophymatoidea</taxon>
        <taxon>Soboliphymatidae</taxon>
        <taxon>Soboliphyme</taxon>
    </lineage>
</organism>
<reference evidence="6" key="1">
    <citation type="submission" date="2016-06" db="UniProtKB">
        <authorList>
            <consortium name="WormBaseParasite"/>
        </authorList>
    </citation>
    <scope>IDENTIFICATION</scope>
</reference>
<name>A0A183ITC4_9BILA</name>